<name>A0A923HK86_9BURK</name>
<feature type="transmembrane region" description="Helical" evidence="1">
    <location>
        <begin position="30"/>
        <end position="47"/>
    </location>
</feature>
<accession>A0A923HK86</accession>
<comment type="caution">
    <text evidence="2">The sequence shown here is derived from an EMBL/GenBank/DDBJ whole genome shotgun (WGS) entry which is preliminary data.</text>
</comment>
<evidence type="ECO:0000313" key="3">
    <source>
        <dbReference type="Proteomes" id="UP000627446"/>
    </source>
</evidence>
<proteinExistence type="predicted"/>
<gene>
    <name evidence="2" type="ORF">H8K36_06030</name>
</gene>
<dbReference type="EMBL" id="JACOFZ010000001">
    <property type="protein sequence ID" value="MBC3880924.1"/>
    <property type="molecule type" value="Genomic_DNA"/>
</dbReference>
<organism evidence="2 3">
    <name type="scientific">Undibacterium nitidum</name>
    <dbReference type="NCBI Taxonomy" id="2762298"/>
    <lineage>
        <taxon>Bacteria</taxon>
        <taxon>Pseudomonadati</taxon>
        <taxon>Pseudomonadota</taxon>
        <taxon>Betaproteobacteria</taxon>
        <taxon>Burkholderiales</taxon>
        <taxon>Oxalobacteraceae</taxon>
        <taxon>Undibacterium</taxon>
    </lineage>
</organism>
<keyword evidence="1" id="KW-0472">Membrane</keyword>
<evidence type="ECO:0000256" key="1">
    <source>
        <dbReference type="SAM" id="Phobius"/>
    </source>
</evidence>
<feature type="transmembrane region" description="Helical" evidence="1">
    <location>
        <begin position="128"/>
        <end position="146"/>
    </location>
</feature>
<feature type="transmembrane region" description="Helical" evidence="1">
    <location>
        <begin position="79"/>
        <end position="96"/>
    </location>
</feature>
<dbReference type="RefSeq" id="WP_186915707.1">
    <property type="nucleotide sequence ID" value="NZ_JACOFZ010000001.1"/>
</dbReference>
<dbReference type="AlphaFoldDB" id="A0A923HK86"/>
<feature type="transmembrane region" description="Helical" evidence="1">
    <location>
        <begin position="54"/>
        <end position="73"/>
    </location>
</feature>
<evidence type="ECO:0000313" key="2">
    <source>
        <dbReference type="EMBL" id="MBC3880924.1"/>
    </source>
</evidence>
<sequence length="187" mass="21182">MRTKALTALTVIVTLLYPLAIWFGKGKIEPRWLAGLLLVLVATRVPALKVSKLARWSALCALMMVLVAVWMNALLPLKLYPVLVNLAFLITFTYSLSTPQSMIERFARLTEPELPPSAVRYTRNVTKVWCVFFVLNGSIAFATAVWASQEIWTLYTGVISYALMGGLFAVEYLVRIRFKRRHQNDND</sequence>
<dbReference type="Proteomes" id="UP000627446">
    <property type="component" value="Unassembled WGS sequence"/>
</dbReference>
<keyword evidence="1" id="KW-1133">Transmembrane helix</keyword>
<evidence type="ECO:0008006" key="4">
    <source>
        <dbReference type="Google" id="ProtNLM"/>
    </source>
</evidence>
<protein>
    <recommendedName>
        <fullName evidence="4">DNA gyrase subunit B</fullName>
    </recommendedName>
</protein>
<feature type="transmembrane region" description="Helical" evidence="1">
    <location>
        <begin position="152"/>
        <end position="174"/>
    </location>
</feature>
<keyword evidence="3" id="KW-1185">Reference proteome</keyword>
<reference evidence="2" key="1">
    <citation type="submission" date="2020-08" db="EMBL/GenBank/DDBJ databases">
        <title>Novel species isolated from subtropical streams in China.</title>
        <authorList>
            <person name="Lu H."/>
        </authorList>
    </citation>
    <scope>NUCLEOTIDE SEQUENCE</scope>
    <source>
        <strain evidence="2">LX22W</strain>
    </source>
</reference>
<keyword evidence="1" id="KW-0812">Transmembrane</keyword>